<comment type="caution">
    <text evidence="3">The sequence shown here is derived from an EMBL/GenBank/DDBJ whole genome shotgun (WGS) entry which is preliminary data.</text>
</comment>
<dbReference type="InterPro" id="IPR004821">
    <property type="entry name" value="Cyt_trans-like"/>
</dbReference>
<dbReference type="GO" id="GO:0003824">
    <property type="term" value="F:catalytic activity"/>
    <property type="evidence" value="ECO:0007669"/>
    <property type="project" value="InterPro"/>
</dbReference>
<evidence type="ECO:0000259" key="2">
    <source>
        <dbReference type="Pfam" id="PF01467"/>
    </source>
</evidence>
<evidence type="ECO:0000256" key="1">
    <source>
        <dbReference type="SAM" id="MobiDB-lite"/>
    </source>
</evidence>
<sequence length="502" mass="57396">MTQLPLKGTSLSTPTFIFLTTSMSLPRTKATEPRPLSPYISRSIEPVAPETERKQKKRRPKKLSPLFAPNQYGQEPMLLPGFTNRILLYVGSFNPPHRGHFDFLERVFKSNPFNVAAIVLPLSCLKHKFNRTGEIAFPILSVEERKRLWQDDGLKEWYWTCTLGIRPFRAILIKLKALLAEDGFDVEFDGLLGPDHVSVNDMNGGAWYCEDGHLLLSDQTRAADFVKDNGELLQIRHCSKWEDMVLHPTQVARLAEIKADLIFTSADPPEDRDRIAWRLNREFVLELGRLKTCRKLRITTDDEDDCDCWVRHNRVWEQKDHKLLTLTPVVAPRTSDPTPAFAQRSGESWLQLIPTIHPQSPIKHSKTCPLVAGLPLNSWDIREKRIVFVPAGDTTDQQVRGISATAIRRLIREGLRTSLSPYLRQMCLHPDVLIDILTAMGPETLVDTWFAKLDDAKVYFPDKSIRTSQEFQVLGWTARKMKSGRLRFTLPVRGTFDGKKRG</sequence>
<evidence type="ECO:0000313" key="3">
    <source>
        <dbReference type="EMBL" id="KAF2436825.1"/>
    </source>
</evidence>
<reference evidence="3" key="1">
    <citation type="journal article" date="2020" name="Stud. Mycol.">
        <title>101 Dothideomycetes genomes: a test case for predicting lifestyles and emergence of pathogens.</title>
        <authorList>
            <person name="Haridas S."/>
            <person name="Albert R."/>
            <person name="Binder M."/>
            <person name="Bloem J."/>
            <person name="Labutti K."/>
            <person name="Salamov A."/>
            <person name="Andreopoulos B."/>
            <person name="Baker S."/>
            <person name="Barry K."/>
            <person name="Bills G."/>
            <person name="Bluhm B."/>
            <person name="Cannon C."/>
            <person name="Castanera R."/>
            <person name="Culley D."/>
            <person name="Daum C."/>
            <person name="Ezra D."/>
            <person name="Gonzalez J."/>
            <person name="Henrissat B."/>
            <person name="Kuo A."/>
            <person name="Liang C."/>
            <person name="Lipzen A."/>
            <person name="Lutzoni F."/>
            <person name="Magnuson J."/>
            <person name="Mondo S."/>
            <person name="Nolan M."/>
            <person name="Ohm R."/>
            <person name="Pangilinan J."/>
            <person name="Park H.-J."/>
            <person name="Ramirez L."/>
            <person name="Alfaro M."/>
            <person name="Sun H."/>
            <person name="Tritt A."/>
            <person name="Yoshinaga Y."/>
            <person name="Zwiers L.-H."/>
            <person name="Turgeon B."/>
            <person name="Goodwin S."/>
            <person name="Spatafora J."/>
            <person name="Crous P."/>
            <person name="Grigoriev I."/>
        </authorList>
    </citation>
    <scope>NUCLEOTIDE SEQUENCE</scope>
    <source>
        <strain evidence="3">CBS 130266</strain>
    </source>
</reference>
<dbReference type="Pfam" id="PF01467">
    <property type="entry name" value="CTP_transf_like"/>
    <property type="match status" value="1"/>
</dbReference>
<accession>A0A9P4P223</accession>
<dbReference type="EMBL" id="MU007009">
    <property type="protein sequence ID" value="KAF2436825.1"/>
    <property type="molecule type" value="Genomic_DNA"/>
</dbReference>
<evidence type="ECO:0000313" key="4">
    <source>
        <dbReference type="Proteomes" id="UP000800235"/>
    </source>
</evidence>
<organism evidence="3 4">
    <name type="scientific">Tothia fuscella</name>
    <dbReference type="NCBI Taxonomy" id="1048955"/>
    <lineage>
        <taxon>Eukaryota</taxon>
        <taxon>Fungi</taxon>
        <taxon>Dikarya</taxon>
        <taxon>Ascomycota</taxon>
        <taxon>Pezizomycotina</taxon>
        <taxon>Dothideomycetes</taxon>
        <taxon>Pleosporomycetidae</taxon>
        <taxon>Venturiales</taxon>
        <taxon>Cylindrosympodiaceae</taxon>
        <taxon>Tothia</taxon>
    </lineage>
</organism>
<feature type="domain" description="Cytidyltransferase-like" evidence="2">
    <location>
        <begin position="88"/>
        <end position="147"/>
    </location>
</feature>
<name>A0A9P4P223_9PEZI</name>
<dbReference type="OrthoDB" id="3558741at2759"/>
<dbReference type="Gene3D" id="3.40.50.620">
    <property type="entry name" value="HUPs"/>
    <property type="match status" value="1"/>
</dbReference>
<feature type="region of interest" description="Disordered" evidence="1">
    <location>
        <begin position="28"/>
        <end position="67"/>
    </location>
</feature>
<dbReference type="InterPro" id="IPR014729">
    <property type="entry name" value="Rossmann-like_a/b/a_fold"/>
</dbReference>
<keyword evidence="4" id="KW-1185">Reference proteome</keyword>
<protein>
    <recommendedName>
        <fullName evidence="2">Cytidyltransferase-like domain-containing protein</fullName>
    </recommendedName>
</protein>
<proteinExistence type="predicted"/>
<dbReference type="AlphaFoldDB" id="A0A9P4P223"/>
<dbReference type="Proteomes" id="UP000800235">
    <property type="component" value="Unassembled WGS sequence"/>
</dbReference>
<gene>
    <name evidence="3" type="ORF">EJ08DRAFT_673961</name>
</gene>
<dbReference type="SUPFAM" id="SSF52374">
    <property type="entry name" value="Nucleotidylyl transferase"/>
    <property type="match status" value="1"/>
</dbReference>